<evidence type="ECO:0000313" key="1">
    <source>
        <dbReference type="EMBL" id="NMH29410.1"/>
    </source>
</evidence>
<dbReference type="Proteomes" id="UP000712080">
    <property type="component" value="Unassembled WGS sequence"/>
</dbReference>
<organism evidence="1 2">
    <name type="scientific">Flavobacterium silvaticum</name>
    <dbReference type="NCBI Taxonomy" id="1852020"/>
    <lineage>
        <taxon>Bacteria</taxon>
        <taxon>Pseudomonadati</taxon>
        <taxon>Bacteroidota</taxon>
        <taxon>Flavobacteriia</taxon>
        <taxon>Flavobacteriales</taxon>
        <taxon>Flavobacteriaceae</taxon>
        <taxon>Flavobacterium</taxon>
    </lineage>
</organism>
<dbReference type="AlphaFoldDB" id="A0A972FQC0"/>
<reference evidence="1" key="1">
    <citation type="submission" date="2020-02" db="EMBL/GenBank/DDBJ databases">
        <title>Flavobacterium sp. genome.</title>
        <authorList>
            <person name="Jung H.S."/>
            <person name="Baek J.H."/>
            <person name="Jeon C.O."/>
        </authorList>
    </citation>
    <scope>NUCLEOTIDE SEQUENCE</scope>
    <source>
        <strain evidence="1">SE-s28</strain>
    </source>
</reference>
<keyword evidence="2" id="KW-1185">Reference proteome</keyword>
<accession>A0A972FQC0</accession>
<evidence type="ECO:0000313" key="2">
    <source>
        <dbReference type="Proteomes" id="UP000712080"/>
    </source>
</evidence>
<proteinExistence type="predicted"/>
<protein>
    <recommendedName>
        <fullName evidence="3">Cytochrome c domain-containing protein</fullName>
    </recommendedName>
</protein>
<name>A0A972FQC0_9FLAO</name>
<dbReference type="RefSeq" id="WP_169528503.1">
    <property type="nucleotide sequence ID" value="NZ_JAAMPU010000108.1"/>
</dbReference>
<comment type="caution">
    <text evidence="1">The sequence shown here is derived from an EMBL/GenBank/DDBJ whole genome shotgun (WGS) entry which is preliminary data.</text>
</comment>
<sequence length="115" mass="12560">MKKISIILTAIGIVAFMGCDPATYEDISPEVPEVVTYSANVRPIIENSCLSCHSVATDNQEPNLETYENVKHAVEEHGLLDQIAAPSGQGMPQDLRLPQPQIDLITIWAQTGFNP</sequence>
<gene>
    <name evidence="1" type="ORF">G6047_15330</name>
</gene>
<dbReference type="EMBL" id="JAAMPU010000108">
    <property type="protein sequence ID" value="NMH29410.1"/>
    <property type="molecule type" value="Genomic_DNA"/>
</dbReference>
<dbReference type="PROSITE" id="PS51257">
    <property type="entry name" value="PROKAR_LIPOPROTEIN"/>
    <property type="match status" value="1"/>
</dbReference>
<evidence type="ECO:0008006" key="3">
    <source>
        <dbReference type="Google" id="ProtNLM"/>
    </source>
</evidence>